<dbReference type="SUPFAM" id="SSF56271">
    <property type="entry name" value="Pyruvoyl-dependent histidine and arginine decarboxylases"/>
    <property type="match status" value="1"/>
</dbReference>
<dbReference type="GO" id="GO:0006527">
    <property type="term" value="P:L-arginine catabolic process"/>
    <property type="evidence" value="ECO:0007669"/>
    <property type="project" value="InterPro"/>
</dbReference>
<protein>
    <recommendedName>
        <fullName evidence="2">arginine decarboxylase</fullName>
        <ecNumber evidence="2">4.1.1.19</ecNumber>
    </recommendedName>
</protein>
<dbReference type="InterPro" id="IPR016105">
    <property type="entry name" value="Pyr-dep_his/arg-deCO2ase_sand"/>
</dbReference>
<dbReference type="EC" id="4.1.1.19" evidence="2"/>
<proteinExistence type="predicted"/>
<keyword evidence="5" id="KW-0670">Pyruvate</keyword>
<evidence type="ECO:0000256" key="4">
    <source>
        <dbReference type="ARBA" id="ARBA00023239"/>
    </source>
</evidence>
<reference evidence="8" key="2">
    <citation type="journal article" date="2014" name="ISME J.">
        <title>Microbial stratification in low pH oxic and suboxic macroscopic growths along an acid mine drainage.</title>
        <authorList>
            <person name="Mendez-Garcia C."/>
            <person name="Mesa V."/>
            <person name="Sprenger R.R."/>
            <person name="Richter M."/>
            <person name="Diez M.S."/>
            <person name="Solano J."/>
            <person name="Bargiela R."/>
            <person name="Golyshina O.V."/>
            <person name="Manteca A."/>
            <person name="Ramos J.L."/>
            <person name="Gallego J.R."/>
            <person name="Llorente I."/>
            <person name="Martins Dos Santos V.A."/>
            <person name="Jensen O.N."/>
            <person name="Pelaez A.I."/>
            <person name="Sanchez J."/>
            <person name="Ferrer M."/>
        </authorList>
    </citation>
    <scope>NUCLEOTIDE SEQUENCE</scope>
</reference>
<organism evidence="8">
    <name type="scientific">mine drainage metagenome</name>
    <dbReference type="NCBI Taxonomy" id="410659"/>
    <lineage>
        <taxon>unclassified sequences</taxon>
        <taxon>metagenomes</taxon>
        <taxon>ecological metagenomes</taxon>
    </lineage>
</organism>
<comment type="caution">
    <text evidence="8">The sequence shown here is derived from an EMBL/GenBank/DDBJ whole genome shotgun (WGS) entry which is preliminary data.</text>
</comment>
<feature type="region of interest" description="Disordered" evidence="7">
    <location>
        <begin position="1"/>
        <end position="22"/>
    </location>
</feature>
<dbReference type="InterPro" id="IPR016104">
    <property type="entry name" value="Pyr-dep_his/arg-deCO2ase"/>
</dbReference>
<evidence type="ECO:0000256" key="7">
    <source>
        <dbReference type="SAM" id="MobiDB-lite"/>
    </source>
</evidence>
<dbReference type="Gene3D" id="3.50.20.10">
    <property type="entry name" value="Pyruvoyl-Dependent Histidine Decarboxylase, subunit B"/>
    <property type="match status" value="1"/>
</dbReference>
<feature type="non-terminal residue" evidence="8">
    <location>
        <position position="1"/>
    </location>
</feature>
<dbReference type="PANTHER" id="PTHR40438">
    <property type="entry name" value="PYRUVOYL-DEPENDENT ARGININE DECARBOXYLASE"/>
    <property type="match status" value="1"/>
</dbReference>
<comment type="catalytic activity">
    <reaction evidence="6">
        <text>L-arginine + H(+) = agmatine + CO2</text>
        <dbReference type="Rhea" id="RHEA:17641"/>
        <dbReference type="ChEBI" id="CHEBI:15378"/>
        <dbReference type="ChEBI" id="CHEBI:16526"/>
        <dbReference type="ChEBI" id="CHEBI:32682"/>
        <dbReference type="ChEBI" id="CHEBI:58145"/>
        <dbReference type="EC" id="4.1.1.19"/>
    </reaction>
</comment>
<sequence length="188" mass="20525">SDARFAPEAGRQSLFGESPPGVVARRTTPHQETLIPVPTRFFVTSGKGINKNSELNAFDLALLQAGIGEQNLVSVSSVLPIGIRQVDRTTIARGAITHCVLSRHSGGEGEVISAGIAYGFRTDGQGGYVAEGHLHGTQKSLKEFLKWRMEEIAHFRGVELRRIHYRTEELSIPMDHYGVCIASCVFLP</sequence>
<dbReference type="SFLD" id="SFLDG01170">
    <property type="entry name" value="Pyruvoyl-dependent_arginine_de"/>
    <property type="match status" value="1"/>
</dbReference>
<evidence type="ECO:0000313" key="8">
    <source>
        <dbReference type="EMBL" id="EQD29144.1"/>
    </source>
</evidence>
<comment type="cofactor">
    <cofactor evidence="1">
        <name>pyruvate</name>
        <dbReference type="ChEBI" id="CHEBI:15361"/>
    </cofactor>
</comment>
<evidence type="ECO:0000256" key="3">
    <source>
        <dbReference type="ARBA" id="ARBA00022793"/>
    </source>
</evidence>
<reference evidence="8" key="1">
    <citation type="submission" date="2013-08" db="EMBL/GenBank/DDBJ databases">
        <authorList>
            <person name="Mendez C."/>
            <person name="Richter M."/>
            <person name="Ferrer M."/>
            <person name="Sanchez J."/>
        </authorList>
    </citation>
    <scope>NUCLEOTIDE SEQUENCE</scope>
</reference>
<dbReference type="InterPro" id="IPR002724">
    <property type="entry name" value="Pyruvoyl-dep_arg_deCO2ase"/>
</dbReference>
<dbReference type="Pfam" id="PF01862">
    <property type="entry name" value="PvlArgDC"/>
    <property type="match status" value="1"/>
</dbReference>
<name>T0ZK95_9ZZZZ</name>
<evidence type="ECO:0000256" key="6">
    <source>
        <dbReference type="ARBA" id="ARBA00049309"/>
    </source>
</evidence>
<keyword evidence="4 8" id="KW-0456">Lyase</keyword>
<dbReference type="SFLD" id="SFLDS00055">
    <property type="entry name" value="Pyruvoyl-Dependent_Histidine/A"/>
    <property type="match status" value="1"/>
</dbReference>
<dbReference type="EMBL" id="AUZY01012572">
    <property type="protein sequence ID" value="EQD29144.1"/>
    <property type="molecule type" value="Genomic_DNA"/>
</dbReference>
<dbReference type="AlphaFoldDB" id="T0ZK95"/>
<dbReference type="GO" id="GO:0008792">
    <property type="term" value="F:arginine decarboxylase activity"/>
    <property type="evidence" value="ECO:0007669"/>
    <property type="project" value="UniProtKB-EC"/>
</dbReference>
<evidence type="ECO:0000256" key="5">
    <source>
        <dbReference type="ARBA" id="ARBA00023317"/>
    </source>
</evidence>
<evidence type="ECO:0000256" key="1">
    <source>
        <dbReference type="ARBA" id="ARBA00001928"/>
    </source>
</evidence>
<dbReference type="PANTHER" id="PTHR40438:SF1">
    <property type="entry name" value="PYRUVOYL-DEPENDENT ARGININE DECARBOXYLASE"/>
    <property type="match status" value="1"/>
</dbReference>
<keyword evidence="3" id="KW-0210">Decarboxylase</keyword>
<accession>T0ZK95</accession>
<evidence type="ECO:0000256" key="2">
    <source>
        <dbReference type="ARBA" id="ARBA00012426"/>
    </source>
</evidence>
<gene>
    <name evidence="8" type="ORF">B1B_18754</name>
</gene>